<dbReference type="AlphaFoldDB" id="A0A1D3D506"/>
<feature type="transmembrane region" description="Helical" evidence="1">
    <location>
        <begin position="198"/>
        <end position="217"/>
    </location>
</feature>
<evidence type="ECO:0000313" key="2">
    <source>
        <dbReference type="EMBL" id="OEH78529.1"/>
    </source>
</evidence>
<protein>
    <submittedName>
        <fullName evidence="2">Transporter permease protein</fullName>
    </submittedName>
</protein>
<dbReference type="EMBL" id="JROU02000702">
    <property type="protein sequence ID" value="OEH78529.1"/>
    <property type="molecule type" value="Genomic_DNA"/>
</dbReference>
<feature type="transmembrane region" description="Helical" evidence="1">
    <location>
        <begin position="125"/>
        <end position="142"/>
    </location>
</feature>
<keyword evidence="1" id="KW-0812">Transmembrane</keyword>
<gene>
    <name evidence="2" type="ORF">cyc_06526</name>
</gene>
<keyword evidence="3" id="KW-1185">Reference proteome</keyword>
<accession>A0A1D3D506</accession>
<proteinExistence type="predicted"/>
<keyword evidence="1" id="KW-1133">Transmembrane helix</keyword>
<name>A0A1D3D506_9EIME</name>
<feature type="transmembrane region" description="Helical" evidence="1">
    <location>
        <begin position="266"/>
        <end position="285"/>
    </location>
</feature>
<dbReference type="VEuPathDB" id="ToxoDB:LOC34622668"/>
<evidence type="ECO:0000313" key="3">
    <source>
        <dbReference type="Proteomes" id="UP000095192"/>
    </source>
</evidence>
<feature type="transmembrane region" description="Helical" evidence="1">
    <location>
        <begin position="35"/>
        <end position="57"/>
    </location>
</feature>
<keyword evidence="1" id="KW-0472">Membrane</keyword>
<comment type="caution">
    <text evidence="2">The sequence shown here is derived from an EMBL/GenBank/DDBJ whole genome shotgun (WGS) entry which is preliminary data.</text>
</comment>
<organism evidence="2 3">
    <name type="scientific">Cyclospora cayetanensis</name>
    <dbReference type="NCBI Taxonomy" id="88456"/>
    <lineage>
        <taxon>Eukaryota</taxon>
        <taxon>Sar</taxon>
        <taxon>Alveolata</taxon>
        <taxon>Apicomplexa</taxon>
        <taxon>Conoidasida</taxon>
        <taxon>Coccidia</taxon>
        <taxon>Eucoccidiorida</taxon>
        <taxon>Eimeriorina</taxon>
        <taxon>Eimeriidae</taxon>
        <taxon>Cyclospora</taxon>
    </lineage>
</organism>
<feature type="transmembrane region" description="Helical" evidence="1">
    <location>
        <begin position="162"/>
        <end position="182"/>
    </location>
</feature>
<dbReference type="InParanoid" id="A0A1D3D506"/>
<feature type="transmembrane region" description="Helical" evidence="1">
    <location>
        <begin position="237"/>
        <end position="259"/>
    </location>
</feature>
<dbReference type="VEuPathDB" id="ToxoDB:cyc_06526"/>
<evidence type="ECO:0000256" key="1">
    <source>
        <dbReference type="SAM" id="Phobius"/>
    </source>
</evidence>
<dbReference type="Proteomes" id="UP000095192">
    <property type="component" value="Unassembled WGS sequence"/>
</dbReference>
<reference evidence="2 3" key="1">
    <citation type="journal article" date="2016" name="BMC Genomics">
        <title>Comparative genomics reveals Cyclospora cayetanensis possesses coccidia-like metabolism and invasion components but unique surface antigens.</title>
        <authorList>
            <person name="Liu S."/>
            <person name="Wang L."/>
            <person name="Zheng H."/>
            <person name="Xu Z."/>
            <person name="Roellig D.M."/>
            <person name="Li N."/>
            <person name="Frace M.A."/>
            <person name="Tang K."/>
            <person name="Arrowood M.J."/>
            <person name="Moss D.M."/>
            <person name="Zhang L."/>
            <person name="Feng Y."/>
            <person name="Xiao L."/>
        </authorList>
    </citation>
    <scope>NUCLEOTIDE SEQUENCE [LARGE SCALE GENOMIC DNA]</scope>
    <source>
        <strain evidence="2 3">CHN_HEN01</strain>
    </source>
</reference>
<sequence length="292" mass="31503">MPSSLGLGWRALVVVAVNSAQPLLVDLAKSHGSPHPSCCLFVLPIFGSMALVGIFTCGDKRRLGISHWLRASYICLVDLAHQALEKGVVPGLAARTIRTSICSVSMNSDASCLTTLAYERFLRQLSALQWFGLATITAGFSLRVAQISSGSWEVGAHGASEILGMALVTAAQILHGLAFVLNEKYMTDTKAEIEGPQLVFMCGVINTLGLLLWTVFWTVPRWEALVTLPRQQQGGSLAVRFLTSLKAIALVFGGLPIYARHSLVHLLSELTLFTGLFPSVAAALWERKSRGE</sequence>